<dbReference type="eggNOG" id="COG2165">
    <property type="taxonomic scope" value="Bacteria"/>
</dbReference>
<dbReference type="NCBIfam" id="TIGR04294">
    <property type="entry name" value="pre_pil_HX9DG"/>
    <property type="match status" value="1"/>
</dbReference>
<dbReference type="SUPFAM" id="SSF54523">
    <property type="entry name" value="Pili subunits"/>
    <property type="match status" value="1"/>
</dbReference>
<keyword evidence="3" id="KW-1185">Reference proteome</keyword>
<dbReference type="InterPro" id="IPR011453">
    <property type="entry name" value="DUF1559"/>
</dbReference>
<dbReference type="STRING" id="521674.Plim_1619"/>
<dbReference type="InterPro" id="IPR012902">
    <property type="entry name" value="N_methyl_site"/>
</dbReference>
<gene>
    <name evidence="2" type="ordered locus">Plim_1619</name>
</gene>
<sequence length="361" mass="38316" precursor="true">MQRKNGFTLIELLVVIAIIAILIALLLPAVQQAREAARRTQCRNNLKQLGLAIHNYHDVAGMFPIAAFMPEGSGANLNKSCSWFVRVLPMMDQAPAFNRMVFSGSDFHGTSGADRSWEVKNGLMVPGLNCPSSTLPTSRTSATTANTRALPGASAVNSITVQITNYVGICGAYNTAGDARTQAAWTGYGQMVGNGIIVPSVDQAFFSNPFPGYSVPYGAMINPVTIAKVVDGTSNTAMVSEQGKAMRQTGGTTPLDYRSSNHRGGAWSAGNDLFSRIGGYTSPRSPALINWDVPTSNIVGVNNFGPSDSGGLLHSTFNSEHTGGAHFLMADGSVRFISQNVGTVVVDGICRRNDSWVSGEF</sequence>
<dbReference type="HOGENOM" id="CLU_041661_0_0_0"/>
<dbReference type="InterPro" id="IPR027558">
    <property type="entry name" value="Pre_pil_HX9DG_C"/>
</dbReference>
<evidence type="ECO:0000313" key="3">
    <source>
        <dbReference type="Proteomes" id="UP000002220"/>
    </source>
</evidence>
<evidence type="ECO:0000313" key="2">
    <source>
        <dbReference type="EMBL" id="ADG67451.1"/>
    </source>
</evidence>
<name>D5SWV1_PLAL2</name>
<protein>
    <recommendedName>
        <fullName evidence="1">DUF1559 domain-containing protein</fullName>
    </recommendedName>
</protein>
<dbReference type="NCBIfam" id="TIGR02532">
    <property type="entry name" value="IV_pilin_GFxxxE"/>
    <property type="match status" value="1"/>
</dbReference>
<reference evidence="2 3" key="1">
    <citation type="journal article" date="2010" name="Stand. Genomic Sci.">
        <title>Complete genome sequence of Planctomyces limnophilus type strain (Mu 290).</title>
        <authorList>
            <person name="Labutti K."/>
            <person name="Sikorski J."/>
            <person name="Schneider S."/>
            <person name="Nolan M."/>
            <person name="Lucas S."/>
            <person name="Glavina Del Rio T."/>
            <person name="Tice H."/>
            <person name="Cheng J.F."/>
            <person name="Goodwin L."/>
            <person name="Pitluck S."/>
            <person name="Liolios K."/>
            <person name="Ivanova N."/>
            <person name="Mavromatis K."/>
            <person name="Mikhailova N."/>
            <person name="Pati A."/>
            <person name="Chen A."/>
            <person name="Palaniappan K."/>
            <person name="Land M."/>
            <person name="Hauser L."/>
            <person name="Chang Y.J."/>
            <person name="Jeffries C.D."/>
            <person name="Tindall B.J."/>
            <person name="Rohde M."/>
            <person name="Goker M."/>
            <person name="Woyke T."/>
            <person name="Bristow J."/>
            <person name="Eisen J.A."/>
            <person name="Markowitz V."/>
            <person name="Hugenholtz P."/>
            <person name="Kyrpides N.C."/>
            <person name="Klenk H.P."/>
            <person name="Lapidus A."/>
        </authorList>
    </citation>
    <scope>NUCLEOTIDE SEQUENCE [LARGE SCALE GENOMIC DNA]</scope>
    <source>
        <strain evidence="3">ATCC 43296 / DSM 3776 / IFAM 1008 / 290</strain>
    </source>
</reference>
<dbReference type="EMBL" id="CP001744">
    <property type="protein sequence ID" value="ADG67451.1"/>
    <property type="molecule type" value="Genomic_DNA"/>
</dbReference>
<dbReference type="KEGG" id="plm:Plim_1619"/>
<dbReference type="InterPro" id="IPR045584">
    <property type="entry name" value="Pilin-like"/>
</dbReference>
<dbReference type="AlphaFoldDB" id="D5SWV1"/>
<accession>D5SWV1</accession>
<dbReference type="OrthoDB" id="280382at2"/>
<dbReference type="PANTHER" id="PTHR30093">
    <property type="entry name" value="GENERAL SECRETION PATHWAY PROTEIN G"/>
    <property type="match status" value="1"/>
</dbReference>
<proteinExistence type="predicted"/>
<dbReference type="Pfam" id="PF07596">
    <property type="entry name" value="SBP_bac_10"/>
    <property type="match status" value="1"/>
</dbReference>
<dbReference type="Proteomes" id="UP000002220">
    <property type="component" value="Chromosome"/>
</dbReference>
<dbReference type="RefSeq" id="WP_013109882.1">
    <property type="nucleotide sequence ID" value="NC_014148.1"/>
</dbReference>
<dbReference type="PANTHER" id="PTHR30093:SF2">
    <property type="entry name" value="TYPE II SECRETION SYSTEM PROTEIN H"/>
    <property type="match status" value="1"/>
</dbReference>
<organism evidence="2 3">
    <name type="scientific">Planctopirus limnophila (strain ATCC 43296 / DSM 3776 / IFAM 1008 / Mu 290)</name>
    <name type="common">Planctomyces limnophilus</name>
    <dbReference type="NCBI Taxonomy" id="521674"/>
    <lineage>
        <taxon>Bacteria</taxon>
        <taxon>Pseudomonadati</taxon>
        <taxon>Planctomycetota</taxon>
        <taxon>Planctomycetia</taxon>
        <taxon>Planctomycetales</taxon>
        <taxon>Planctomycetaceae</taxon>
        <taxon>Planctopirus</taxon>
    </lineage>
</organism>
<dbReference type="Gene3D" id="3.30.700.10">
    <property type="entry name" value="Glycoprotein, Type 4 Pilin"/>
    <property type="match status" value="1"/>
</dbReference>
<evidence type="ECO:0000259" key="1">
    <source>
        <dbReference type="Pfam" id="PF07596"/>
    </source>
</evidence>
<dbReference type="Pfam" id="PF07963">
    <property type="entry name" value="N_methyl"/>
    <property type="match status" value="1"/>
</dbReference>
<feature type="domain" description="DUF1559" evidence="1">
    <location>
        <begin position="31"/>
        <end position="341"/>
    </location>
</feature>